<evidence type="ECO:0000313" key="3">
    <source>
        <dbReference type="EMBL" id="THE63022.1"/>
    </source>
</evidence>
<dbReference type="SUPFAM" id="SSF52096">
    <property type="entry name" value="ClpP/crotonase"/>
    <property type="match status" value="1"/>
</dbReference>
<dbReference type="Pfam" id="PF00378">
    <property type="entry name" value="ECH_1"/>
    <property type="match status" value="1"/>
</dbReference>
<keyword evidence="3" id="KW-0413">Isomerase</keyword>
<comment type="similarity">
    <text evidence="1 2">Belongs to the enoyl-CoA hydratase/isomerase family.</text>
</comment>
<dbReference type="EMBL" id="RBZW01000076">
    <property type="protein sequence ID" value="THE63022.1"/>
    <property type="molecule type" value="Genomic_DNA"/>
</dbReference>
<comment type="caution">
    <text evidence="3">The sequence shown here is derived from an EMBL/GenBank/DDBJ whole genome shotgun (WGS) entry which is preliminary data.</text>
</comment>
<keyword evidence="4" id="KW-1185">Reference proteome</keyword>
<dbReference type="PROSITE" id="PS00166">
    <property type="entry name" value="ENOYL_COA_HYDRATASE"/>
    <property type="match status" value="1"/>
</dbReference>
<sequence>MDAELDVVDVSIEDNIAWATIDRADKHNALSLAVIDDLTTAVETLLTTDDVRLIVVRGAGERAFSAGADVGEFAIREASEQLEYNQRLTELCDLLDSGSKPTIAGVNGVAFGGGAELILACDMRVASTDAAFSEAEINVGVVPLAKRLIDTIGYGQAAELCLTGRTVDAQEGRELGLFNRVVEPEEFEAEIRTLADSVVEKTEPSVRLTKETLVAARDNDLEEATLHQLLNFYEAFETDEADERIQAFLERQ</sequence>
<evidence type="ECO:0000256" key="1">
    <source>
        <dbReference type="ARBA" id="ARBA00005254"/>
    </source>
</evidence>
<dbReference type="PANTHER" id="PTHR11941:SF54">
    <property type="entry name" value="ENOYL-COA HYDRATASE, MITOCHONDRIAL"/>
    <property type="match status" value="1"/>
</dbReference>
<dbReference type="CDD" id="cd06558">
    <property type="entry name" value="crotonase-like"/>
    <property type="match status" value="1"/>
</dbReference>
<dbReference type="Proteomes" id="UP000318864">
    <property type="component" value="Unassembled WGS sequence"/>
</dbReference>
<dbReference type="InterPro" id="IPR001753">
    <property type="entry name" value="Enoyl-CoA_hydra/iso"/>
</dbReference>
<organism evidence="3 4">
    <name type="scientific">Salinadaptatus halalkaliphilus</name>
    <dbReference type="NCBI Taxonomy" id="2419781"/>
    <lineage>
        <taxon>Archaea</taxon>
        <taxon>Methanobacteriati</taxon>
        <taxon>Methanobacteriota</taxon>
        <taxon>Stenosarchaea group</taxon>
        <taxon>Halobacteria</taxon>
        <taxon>Halobacteriales</taxon>
        <taxon>Natrialbaceae</taxon>
        <taxon>Salinadaptatus</taxon>
    </lineage>
</organism>
<evidence type="ECO:0000256" key="2">
    <source>
        <dbReference type="RuleBase" id="RU003707"/>
    </source>
</evidence>
<dbReference type="PANTHER" id="PTHR11941">
    <property type="entry name" value="ENOYL-COA HYDRATASE-RELATED"/>
    <property type="match status" value="1"/>
</dbReference>
<accession>A0A4S3TGP9</accession>
<proteinExistence type="inferred from homology"/>
<dbReference type="Gene3D" id="3.90.226.10">
    <property type="entry name" value="2-enoyl-CoA Hydratase, Chain A, domain 1"/>
    <property type="match status" value="1"/>
</dbReference>
<name>A0A4S3TGP9_9EURY</name>
<dbReference type="InterPro" id="IPR018376">
    <property type="entry name" value="Enoyl-CoA_hyd/isom_CS"/>
</dbReference>
<protein>
    <submittedName>
        <fullName evidence="3">Enoyl-CoA hydratase/isomerase family protein</fullName>
    </submittedName>
</protein>
<dbReference type="GO" id="GO:0016853">
    <property type="term" value="F:isomerase activity"/>
    <property type="evidence" value="ECO:0007669"/>
    <property type="project" value="UniProtKB-KW"/>
</dbReference>
<dbReference type="AlphaFoldDB" id="A0A4S3TGP9"/>
<dbReference type="RefSeq" id="WP_141466659.1">
    <property type="nucleotide sequence ID" value="NZ_RBZW01000076.1"/>
</dbReference>
<dbReference type="InterPro" id="IPR029045">
    <property type="entry name" value="ClpP/crotonase-like_dom_sf"/>
</dbReference>
<dbReference type="OrthoDB" id="27846at2157"/>
<gene>
    <name evidence="3" type="ORF">D8Y22_21515</name>
</gene>
<reference evidence="3 4" key="1">
    <citation type="submission" date="2018-10" db="EMBL/GenBank/DDBJ databases">
        <title>Natronolimnobius sp. XQ-INN 246 isolated from Inner Mongolia Autonomous Region of China.</title>
        <authorList>
            <person name="Xue Q."/>
        </authorList>
    </citation>
    <scope>NUCLEOTIDE SEQUENCE [LARGE SCALE GENOMIC DNA]</scope>
    <source>
        <strain evidence="3 4">XQ-INN 246</strain>
    </source>
</reference>
<evidence type="ECO:0000313" key="4">
    <source>
        <dbReference type="Proteomes" id="UP000318864"/>
    </source>
</evidence>
<dbReference type="GO" id="GO:0006635">
    <property type="term" value="P:fatty acid beta-oxidation"/>
    <property type="evidence" value="ECO:0007669"/>
    <property type="project" value="TreeGrafter"/>
</dbReference>